<accession>A0A6J7GAV5</accession>
<proteinExistence type="predicted"/>
<organism evidence="1">
    <name type="scientific">freshwater metagenome</name>
    <dbReference type="NCBI Taxonomy" id="449393"/>
    <lineage>
        <taxon>unclassified sequences</taxon>
        <taxon>metagenomes</taxon>
        <taxon>ecological metagenomes</taxon>
    </lineage>
</organism>
<dbReference type="EMBL" id="CAFBMK010000018">
    <property type="protein sequence ID" value="CAB4900469.1"/>
    <property type="molecule type" value="Genomic_DNA"/>
</dbReference>
<gene>
    <name evidence="1" type="ORF">UFOPK3564_00540</name>
</gene>
<dbReference type="AlphaFoldDB" id="A0A6J7GAV5"/>
<sequence>MFSLRADRRNHAISKAAWTGVSPEPPPDLRTDEQIRAGLRAQWEAVQAGRRGRALGVPPGFLAIVMREAGPAVQAEAVRVASKLPEDTCRRYWDEPTGEGSIDVAFLQVAAWSIL</sequence>
<evidence type="ECO:0000313" key="1">
    <source>
        <dbReference type="EMBL" id="CAB4900469.1"/>
    </source>
</evidence>
<reference evidence="1" key="1">
    <citation type="submission" date="2020-05" db="EMBL/GenBank/DDBJ databases">
        <authorList>
            <person name="Chiriac C."/>
            <person name="Salcher M."/>
            <person name="Ghai R."/>
            <person name="Kavagutti S V."/>
        </authorList>
    </citation>
    <scope>NUCLEOTIDE SEQUENCE</scope>
</reference>
<protein>
    <submittedName>
        <fullName evidence="1">Unannotated protein</fullName>
    </submittedName>
</protein>
<name>A0A6J7GAV5_9ZZZZ</name>